<dbReference type="AlphaFoldDB" id="A0A9Q3HLV7"/>
<dbReference type="Proteomes" id="UP000765509">
    <property type="component" value="Unassembled WGS sequence"/>
</dbReference>
<gene>
    <name evidence="1" type="ORF">O181_049888</name>
</gene>
<comment type="caution">
    <text evidence="1">The sequence shown here is derived from an EMBL/GenBank/DDBJ whole genome shotgun (WGS) entry which is preliminary data.</text>
</comment>
<proteinExistence type="predicted"/>
<organism evidence="1 2">
    <name type="scientific">Austropuccinia psidii MF-1</name>
    <dbReference type="NCBI Taxonomy" id="1389203"/>
    <lineage>
        <taxon>Eukaryota</taxon>
        <taxon>Fungi</taxon>
        <taxon>Dikarya</taxon>
        <taxon>Basidiomycota</taxon>
        <taxon>Pucciniomycotina</taxon>
        <taxon>Pucciniomycetes</taxon>
        <taxon>Pucciniales</taxon>
        <taxon>Sphaerophragmiaceae</taxon>
        <taxon>Austropuccinia</taxon>
    </lineage>
</organism>
<evidence type="ECO:0000313" key="1">
    <source>
        <dbReference type="EMBL" id="MBW0510173.1"/>
    </source>
</evidence>
<dbReference type="EMBL" id="AVOT02021380">
    <property type="protein sequence ID" value="MBW0510173.1"/>
    <property type="molecule type" value="Genomic_DNA"/>
</dbReference>
<protein>
    <submittedName>
        <fullName evidence="1">Uncharacterized protein</fullName>
    </submittedName>
</protein>
<keyword evidence="2" id="KW-1185">Reference proteome</keyword>
<evidence type="ECO:0000313" key="2">
    <source>
        <dbReference type="Proteomes" id="UP000765509"/>
    </source>
</evidence>
<reference evidence="1" key="1">
    <citation type="submission" date="2021-03" db="EMBL/GenBank/DDBJ databases">
        <title>Draft genome sequence of rust myrtle Austropuccinia psidii MF-1, a brazilian biotype.</title>
        <authorList>
            <person name="Quecine M.C."/>
            <person name="Pachon D.M.R."/>
            <person name="Bonatelli M.L."/>
            <person name="Correr F.H."/>
            <person name="Franceschini L.M."/>
            <person name="Leite T.F."/>
            <person name="Margarido G.R.A."/>
            <person name="Almeida C.A."/>
            <person name="Ferrarezi J.A."/>
            <person name="Labate C.A."/>
        </authorList>
    </citation>
    <scope>NUCLEOTIDE SEQUENCE</scope>
    <source>
        <strain evidence="1">MF-1</strain>
    </source>
</reference>
<name>A0A9Q3HLV7_9BASI</name>
<sequence length="83" mass="9421">MDLDKGEAIPGPDLADLPQERHIWRMEELPPHSSIPVPTTFGIDSEPEPIKCNLLKVEPLPIGSHRNISTPVKNWYREAKDKQ</sequence>
<accession>A0A9Q3HLV7</accession>